<reference evidence="5 6" key="1">
    <citation type="journal article" date="2015" name="Genome Biol.">
        <title>Comparative genomics of Steinernema reveals deeply conserved gene regulatory networks.</title>
        <authorList>
            <person name="Dillman A.R."/>
            <person name="Macchietto M."/>
            <person name="Porter C.F."/>
            <person name="Rogers A."/>
            <person name="Williams B."/>
            <person name="Antoshechkin I."/>
            <person name="Lee M.M."/>
            <person name="Goodwin Z."/>
            <person name="Lu X."/>
            <person name="Lewis E.E."/>
            <person name="Goodrich-Blair H."/>
            <person name="Stock S.P."/>
            <person name="Adams B.J."/>
            <person name="Sternberg P.W."/>
            <person name="Mortazavi A."/>
        </authorList>
    </citation>
    <scope>NUCLEOTIDE SEQUENCE [LARGE SCALE GENOMIC DNA]</scope>
    <source>
        <strain evidence="5 6">ALL</strain>
    </source>
</reference>
<comment type="caution">
    <text evidence="5">The sequence shown here is derived from an EMBL/GenBank/DDBJ whole genome shotgun (WGS) entry which is preliminary data.</text>
</comment>
<feature type="compositionally biased region" description="Basic and acidic residues" evidence="3">
    <location>
        <begin position="128"/>
        <end position="143"/>
    </location>
</feature>
<organism evidence="5 6">
    <name type="scientific">Steinernema carpocapsae</name>
    <name type="common">Entomopathogenic nematode</name>
    <dbReference type="NCBI Taxonomy" id="34508"/>
    <lineage>
        <taxon>Eukaryota</taxon>
        <taxon>Metazoa</taxon>
        <taxon>Ecdysozoa</taxon>
        <taxon>Nematoda</taxon>
        <taxon>Chromadorea</taxon>
        <taxon>Rhabditida</taxon>
        <taxon>Tylenchina</taxon>
        <taxon>Panagrolaimomorpha</taxon>
        <taxon>Strongyloidoidea</taxon>
        <taxon>Steinernematidae</taxon>
        <taxon>Steinernema</taxon>
    </lineage>
</organism>
<evidence type="ECO:0000313" key="6">
    <source>
        <dbReference type="Proteomes" id="UP000298663"/>
    </source>
</evidence>
<proteinExistence type="inferred from homology"/>
<accession>A0A4U5PB98</accession>
<dbReference type="EMBL" id="AZBU02000002">
    <property type="protein sequence ID" value="TKR93244.1"/>
    <property type="molecule type" value="Genomic_DNA"/>
</dbReference>
<protein>
    <recommendedName>
        <fullName evidence="2">Vacuolar protein sorting-associated protein 72 homolog</fullName>
    </recommendedName>
</protein>
<evidence type="ECO:0000256" key="3">
    <source>
        <dbReference type="SAM" id="MobiDB-lite"/>
    </source>
</evidence>
<dbReference type="STRING" id="34508.A0A4U5PB98"/>
<dbReference type="Pfam" id="PF08265">
    <property type="entry name" value="YL1_C"/>
    <property type="match status" value="1"/>
</dbReference>
<dbReference type="InterPro" id="IPR046757">
    <property type="entry name" value="YL1_N"/>
</dbReference>
<comment type="similarity">
    <text evidence="1">Belongs to the VPS72/YL1 family.</text>
</comment>
<dbReference type="Proteomes" id="UP000298663">
    <property type="component" value="Unassembled WGS sequence"/>
</dbReference>
<feature type="compositionally biased region" description="Acidic residues" evidence="3">
    <location>
        <begin position="86"/>
        <end position="127"/>
    </location>
</feature>
<dbReference type="Pfam" id="PF05764">
    <property type="entry name" value="YL1"/>
    <property type="match status" value="2"/>
</dbReference>
<evidence type="ECO:0000256" key="2">
    <source>
        <dbReference type="ARBA" id="ARBA00020000"/>
    </source>
</evidence>
<dbReference type="AlphaFoldDB" id="A0A4U5PB98"/>
<evidence type="ECO:0000256" key="1">
    <source>
        <dbReference type="ARBA" id="ARBA00006832"/>
    </source>
</evidence>
<sequence length="299" mass="34505">MVNNRGTVEAMDLKKRESGDEEMKSEDEEESEDEFEGEAAPPPELMCTNRSKRATAGNKMAQLMKEAIEEQEKDDFYKTTYNGLFLEDDQMEDQEFTEPVESDGDEVDSDFDRSENEDEEENGEEVEDERKTRKRGAYEDSRNKSKKWMMARMGGGASVPANTVSEKLQQFLMKEAAKTEEENLQSLKKYEQFELEKKKKREKAQTKHRVKPPFVKLTSSEKSTLLTVPEIRSFESLKVAVKSMCAVTGHPAKYFDPITKLPYATPEAFKIIRKSYFDYLKTIQGNSKVDEYLSKFETM</sequence>
<keyword evidence="6" id="KW-1185">Reference proteome</keyword>
<feature type="compositionally biased region" description="Acidic residues" evidence="3">
    <location>
        <begin position="23"/>
        <end position="37"/>
    </location>
</feature>
<evidence type="ECO:0000313" key="5">
    <source>
        <dbReference type="EMBL" id="TKR93244.1"/>
    </source>
</evidence>
<name>A0A4U5PB98_STECR</name>
<dbReference type="GO" id="GO:0005634">
    <property type="term" value="C:nucleus"/>
    <property type="evidence" value="ECO:0007669"/>
    <property type="project" value="TreeGrafter"/>
</dbReference>
<reference evidence="5 6" key="2">
    <citation type="journal article" date="2019" name="G3 (Bethesda)">
        <title>Hybrid Assembly of the Genome of the Entomopathogenic Nematode Steinernema carpocapsae Identifies the X-Chromosome.</title>
        <authorList>
            <person name="Serra L."/>
            <person name="Macchietto M."/>
            <person name="Macias-Munoz A."/>
            <person name="McGill C.J."/>
            <person name="Rodriguez I.M."/>
            <person name="Rodriguez B."/>
            <person name="Murad R."/>
            <person name="Mortazavi A."/>
        </authorList>
    </citation>
    <scope>NUCLEOTIDE SEQUENCE [LARGE SCALE GENOMIC DNA]</scope>
    <source>
        <strain evidence="5 6">ALL</strain>
    </source>
</reference>
<feature type="region of interest" description="Disordered" evidence="3">
    <location>
        <begin position="84"/>
        <end position="147"/>
    </location>
</feature>
<feature type="compositionally biased region" description="Basic and acidic residues" evidence="3">
    <location>
        <begin position="11"/>
        <end position="22"/>
    </location>
</feature>
<dbReference type="PANTHER" id="PTHR13275">
    <property type="entry name" value="YL-1 PROTEIN TRANSCRIPTION FACTOR-LIKE 1"/>
    <property type="match status" value="1"/>
</dbReference>
<gene>
    <name evidence="5" type="ORF">L596_007738</name>
</gene>
<dbReference type="OrthoDB" id="78296at2759"/>
<dbReference type="SMART" id="SM00993">
    <property type="entry name" value="YL1_C"/>
    <property type="match status" value="1"/>
</dbReference>
<dbReference type="InterPro" id="IPR013272">
    <property type="entry name" value="Vps72/YL1_C"/>
</dbReference>
<feature type="domain" description="Vps72/YL1 C-terminal" evidence="4">
    <location>
        <begin position="243"/>
        <end position="272"/>
    </location>
</feature>
<dbReference type="PANTHER" id="PTHR13275:SF4">
    <property type="entry name" value="VACUOLAR PROTEIN SORTING-ASSOCIATED PROTEIN 72 HOMOLOG"/>
    <property type="match status" value="1"/>
</dbReference>
<evidence type="ECO:0000259" key="4">
    <source>
        <dbReference type="SMART" id="SM00993"/>
    </source>
</evidence>
<feature type="region of interest" description="Disordered" evidence="3">
    <location>
        <begin position="1"/>
        <end position="53"/>
    </location>
</feature>